<keyword evidence="2" id="KW-1185">Reference proteome</keyword>
<protein>
    <submittedName>
        <fullName evidence="1">Uncharacterized protein</fullName>
    </submittedName>
</protein>
<proteinExistence type="predicted"/>
<reference evidence="1" key="1">
    <citation type="journal article" date="2023" name="Nat. Commun.">
        <title>Diploid and tetraploid genomes of Acorus and the evolution of monocots.</title>
        <authorList>
            <person name="Ma L."/>
            <person name="Liu K.W."/>
            <person name="Li Z."/>
            <person name="Hsiao Y.Y."/>
            <person name="Qi Y."/>
            <person name="Fu T."/>
            <person name="Tang G.D."/>
            <person name="Zhang D."/>
            <person name="Sun W.H."/>
            <person name="Liu D.K."/>
            <person name="Li Y."/>
            <person name="Chen G.Z."/>
            <person name="Liu X.D."/>
            <person name="Liao X.Y."/>
            <person name="Jiang Y.T."/>
            <person name="Yu X."/>
            <person name="Hao Y."/>
            <person name="Huang J."/>
            <person name="Zhao X.W."/>
            <person name="Ke S."/>
            <person name="Chen Y.Y."/>
            <person name="Wu W.L."/>
            <person name="Hsu J.L."/>
            <person name="Lin Y.F."/>
            <person name="Huang M.D."/>
            <person name="Li C.Y."/>
            <person name="Huang L."/>
            <person name="Wang Z.W."/>
            <person name="Zhao X."/>
            <person name="Zhong W.Y."/>
            <person name="Peng D.H."/>
            <person name="Ahmad S."/>
            <person name="Lan S."/>
            <person name="Zhang J.S."/>
            <person name="Tsai W.C."/>
            <person name="Van de Peer Y."/>
            <person name="Liu Z.J."/>
        </authorList>
    </citation>
    <scope>NUCLEOTIDE SEQUENCE</scope>
    <source>
        <strain evidence="1">CP</strain>
    </source>
</reference>
<organism evidence="1 2">
    <name type="scientific">Acorus calamus</name>
    <name type="common">Sweet flag</name>
    <dbReference type="NCBI Taxonomy" id="4465"/>
    <lineage>
        <taxon>Eukaryota</taxon>
        <taxon>Viridiplantae</taxon>
        <taxon>Streptophyta</taxon>
        <taxon>Embryophyta</taxon>
        <taxon>Tracheophyta</taxon>
        <taxon>Spermatophyta</taxon>
        <taxon>Magnoliopsida</taxon>
        <taxon>Liliopsida</taxon>
        <taxon>Acoraceae</taxon>
        <taxon>Acorus</taxon>
    </lineage>
</organism>
<sequence>MADGACDSKGEGWRWTERRKRGAAEVKNIGKIKTYLKRCRLEYIGKRPVIIPYHRGGKKLHIGFQEFKEDMPSHSQAIVNNLNNVRPAKKKGPYVSRIRTFEEEVKNRLHFS</sequence>
<accession>A0AAV9FE51</accession>
<name>A0AAV9FE51_ACOCL</name>
<reference evidence="1" key="2">
    <citation type="submission" date="2023-06" db="EMBL/GenBank/DDBJ databases">
        <authorList>
            <person name="Ma L."/>
            <person name="Liu K.-W."/>
            <person name="Li Z."/>
            <person name="Hsiao Y.-Y."/>
            <person name="Qi Y."/>
            <person name="Fu T."/>
            <person name="Tang G."/>
            <person name="Zhang D."/>
            <person name="Sun W.-H."/>
            <person name="Liu D.-K."/>
            <person name="Li Y."/>
            <person name="Chen G.-Z."/>
            <person name="Liu X.-D."/>
            <person name="Liao X.-Y."/>
            <person name="Jiang Y.-T."/>
            <person name="Yu X."/>
            <person name="Hao Y."/>
            <person name="Huang J."/>
            <person name="Zhao X.-W."/>
            <person name="Ke S."/>
            <person name="Chen Y.-Y."/>
            <person name="Wu W.-L."/>
            <person name="Hsu J.-L."/>
            <person name="Lin Y.-F."/>
            <person name="Huang M.-D."/>
            <person name="Li C.-Y."/>
            <person name="Huang L."/>
            <person name="Wang Z.-W."/>
            <person name="Zhao X."/>
            <person name="Zhong W.-Y."/>
            <person name="Peng D.-H."/>
            <person name="Ahmad S."/>
            <person name="Lan S."/>
            <person name="Zhang J.-S."/>
            <person name="Tsai W.-C."/>
            <person name="Van De Peer Y."/>
            <person name="Liu Z.-J."/>
        </authorList>
    </citation>
    <scope>NUCLEOTIDE SEQUENCE</scope>
    <source>
        <strain evidence="1">CP</strain>
        <tissue evidence="1">Leaves</tissue>
    </source>
</reference>
<comment type="caution">
    <text evidence="1">The sequence shown here is derived from an EMBL/GenBank/DDBJ whole genome shotgun (WGS) entry which is preliminary data.</text>
</comment>
<gene>
    <name evidence="1" type="ORF">QJS10_CPA02g00828</name>
</gene>
<dbReference type="AlphaFoldDB" id="A0AAV9FE51"/>
<dbReference type="Proteomes" id="UP001180020">
    <property type="component" value="Unassembled WGS sequence"/>
</dbReference>
<evidence type="ECO:0000313" key="1">
    <source>
        <dbReference type="EMBL" id="KAK1323564.1"/>
    </source>
</evidence>
<evidence type="ECO:0000313" key="2">
    <source>
        <dbReference type="Proteomes" id="UP001180020"/>
    </source>
</evidence>
<dbReference type="EMBL" id="JAUJYO010000002">
    <property type="protein sequence ID" value="KAK1323564.1"/>
    <property type="molecule type" value="Genomic_DNA"/>
</dbReference>